<accession>A0A9Q3L2N1</accession>
<name>A0A9Q3L2N1_9BASI</name>
<organism evidence="2 3">
    <name type="scientific">Austropuccinia psidii MF-1</name>
    <dbReference type="NCBI Taxonomy" id="1389203"/>
    <lineage>
        <taxon>Eukaryota</taxon>
        <taxon>Fungi</taxon>
        <taxon>Dikarya</taxon>
        <taxon>Basidiomycota</taxon>
        <taxon>Pucciniomycotina</taxon>
        <taxon>Pucciniomycetes</taxon>
        <taxon>Pucciniales</taxon>
        <taxon>Sphaerophragmiaceae</taxon>
        <taxon>Austropuccinia</taxon>
    </lineage>
</organism>
<feature type="region of interest" description="Disordered" evidence="1">
    <location>
        <begin position="49"/>
        <end position="153"/>
    </location>
</feature>
<feature type="compositionally biased region" description="Basic and acidic residues" evidence="1">
    <location>
        <begin position="90"/>
        <end position="102"/>
    </location>
</feature>
<dbReference type="Proteomes" id="UP000765509">
    <property type="component" value="Unassembled WGS sequence"/>
</dbReference>
<evidence type="ECO:0000313" key="3">
    <source>
        <dbReference type="Proteomes" id="UP000765509"/>
    </source>
</evidence>
<proteinExistence type="predicted"/>
<gene>
    <name evidence="2" type="ORF">O181_132350</name>
</gene>
<sequence length="153" mass="17378">MDLYQEIQVINPKDKNVSPEERHKWRMPELPPVNKAQELIYSKKAAGVGTSAKPLDSENKLIPSSEEALRPRKERGHFERMESNVCQRESQTDKSLVEKPKDFITGVEEAVGPKERQQCCGSSTSPQKQESSLTSTKHRHKIPQKQPEGQCKV</sequence>
<dbReference type="EMBL" id="AVOT02149453">
    <property type="protein sequence ID" value="MBW0592635.1"/>
    <property type="molecule type" value="Genomic_DNA"/>
</dbReference>
<reference evidence="2" key="1">
    <citation type="submission" date="2021-03" db="EMBL/GenBank/DDBJ databases">
        <title>Draft genome sequence of rust myrtle Austropuccinia psidii MF-1, a brazilian biotype.</title>
        <authorList>
            <person name="Quecine M.C."/>
            <person name="Pachon D.M.R."/>
            <person name="Bonatelli M.L."/>
            <person name="Correr F.H."/>
            <person name="Franceschini L.M."/>
            <person name="Leite T.F."/>
            <person name="Margarido G.R.A."/>
            <person name="Almeida C.A."/>
            <person name="Ferrarezi J.A."/>
            <person name="Labate C.A."/>
        </authorList>
    </citation>
    <scope>NUCLEOTIDE SEQUENCE</scope>
    <source>
        <strain evidence="2">MF-1</strain>
    </source>
</reference>
<protein>
    <submittedName>
        <fullName evidence="2">Uncharacterized protein</fullName>
    </submittedName>
</protein>
<keyword evidence="3" id="KW-1185">Reference proteome</keyword>
<comment type="caution">
    <text evidence="2">The sequence shown here is derived from an EMBL/GenBank/DDBJ whole genome shotgun (WGS) entry which is preliminary data.</text>
</comment>
<feature type="compositionally biased region" description="Polar residues" evidence="1">
    <location>
        <begin position="119"/>
        <end position="135"/>
    </location>
</feature>
<feature type="compositionally biased region" description="Basic and acidic residues" evidence="1">
    <location>
        <begin position="67"/>
        <end position="82"/>
    </location>
</feature>
<dbReference type="AlphaFoldDB" id="A0A9Q3L2N1"/>
<evidence type="ECO:0000313" key="2">
    <source>
        <dbReference type="EMBL" id="MBW0592635.1"/>
    </source>
</evidence>
<evidence type="ECO:0000256" key="1">
    <source>
        <dbReference type="SAM" id="MobiDB-lite"/>
    </source>
</evidence>